<dbReference type="InterPro" id="IPR001810">
    <property type="entry name" value="F-box_dom"/>
</dbReference>
<accession>A0A835RGE9</accession>
<feature type="domain" description="F-box" evidence="1">
    <location>
        <begin position="306"/>
        <end position="352"/>
    </location>
</feature>
<dbReference type="AlphaFoldDB" id="A0A835RGE9"/>
<dbReference type="Gene3D" id="1.20.1280.50">
    <property type="match status" value="1"/>
</dbReference>
<dbReference type="Gene3D" id="3.40.1000.30">
    <property type="match status" value="1"/>
</dbReference>
<evidence type="ECO:0000313" key="3">
    <source>
        <dbReference type="Proteomes" id="UP000639772"/>
    </source>
</evidence>
<dbReference type="Pfam" id="PF12937">
    <property type="entry name" value="F-box-like"/>
    <property type="match status" value="1"/>
</dbReference>
<name>A0A835RGE9_VANPL</name>
<dbReference type="PANTHER" id="PTHR47602">
    <property type="entry name" value="F-BOX PROTEIN SKIP22"/>
    <property type="match status" value="1"/>
</dbReference>
<dbReference type="CDD" id="cd22165">
    <property type="entry name" value="F-box_AtSKIP22-like"/>
    <property type="match status" value="1"/>
</dbReference>
<evidence type="ECO:0000259" key="1">
    <source>
        <dbReference type="PROSITE" id="PS50181"/>
    </source>
</evidence>
<evidence type="ECO:0000313" key="2">
    <source>
        <dbReference type="EMBL" id="KAG0490759.1"/>
    </source>
</evidence>
<protein>
    <recommendedName>
        <fullName evidence="1">F-box domain-containing protein</fullName>
    </recommendedName>
</protein>
<organism evidence="2 3">
    <name type="scientific">Vanilla planifolia</name>
    <name type="common">Vanilla</name>
    <dbReference type="NCBI Taxonomy" id="51239"/>
    <lineage>
        <taxon>Eukaryota</taxon>
        <taxon>Viridiplantae</taxon>
        <taxon>Streptophyta</taxon>
        <taxon>Embryophyta</taxon>
        <taxon>Tracheophyta</taxon>
        <taxon>Spermatophyta</taxon>
        <taxon>Magnoliopsida</taxon>
        <taxon>Liliopsida</taxon>
        <taxon>Asparagales</taxon>
        <taxon>Orchidaceae</taxon>
        <taxon>Vanilloideae</taxon>
        <taxon>Vanilleae</taxon>
        <taxon>Vanilla</taxon>
    </lineage>
</organism>
<dbReference type="SUPFAM" id="SSF81383">
    <property type="entry name" value="F-box domain"/>
    <property type="match status" value="1"/>
</dbReference>
<sequence length="455" mass="49723">MKLRIRSAATKETIRVDVSDASSLLDLKALILSKIFSSITSSVSPESIHLSLNRKDEIIASSAGEPLHASGLTSGDLLFYSLDSTFSSASARSPPEHQPLETLINPLSSASAVLTDSNPESSDLTACDMEMDSEPFILAKSLSAPCFLRRVTEAEKGKIKGNMGLAVVAIHAVFLEAGFVVSSCGGGGCGSSLPEVYNSPCHLVSVLYTLPDLIDRVNAENVQPVILKFSAVRNHVSVYGCLVGAHSDVYRLCLDSSKLSPLLASSTYELSGREEEEMFQFWRIVKDGLCMPLLVDICLKNGLPLPPCFSLLPTDIKVKILELLSGVDLAKVACTSSEMMYLASNDDIWRRKVLDEFGMPHESNIGGTWKAKFARFWMRKKARTGRENALVPYIRTPRIIPVPWVPGPQRFPMVGGDYDRFPAIGDLSSSQRARFPFLHPARRNFSPHCNLSADV</sequence>
<dbReference type="EMBL" id="JADCNM010000003">
    <property type="protein sequence ID" value="KAG0490759.1"/>
    <property type="molecule type" value="Genomic_DNA"/>
</dbReference>
<comment type="caution">
    <text evidence="2">The sequence shown here is derived from an EMBL/GenBank/DDBJ whole genome shotgun (WGS) entry which is preliminary data.</text>
</comment>
<proteinExistence type="predicted"/>
<dbReference type="PROSITE" id="PS50181">
    <property type="entry name" value="FBOX"/>
    <property type="match status" value="1"/>
</dbReference>
<reference evidence="2 3" key="1">
    <citation type="journal article" date="2020" name="Nat. Food">
        <title>A phased Vanilla planifolia genome enables genetic improvement of flavour and production.</title>
        <authorList>
            <person name="Hasing T."/>
            <person name="Tang H."/>
            <person name="Brym M."/>
            <person name="Khazi F."/>
            <person name="Huang T."/>
            <person name="Chambers A.H."/>
        </authorList>
    </citation>
    <scope>NUCLEOTIDE SEQUENCE [LARGE SCALE GENOMIC DNA]</scope>
    <source>
        <tissue evidence="2">Leaf</tissue>
    </source>
</reference>
<dbReference type="InterPro" id="IPR036047">
    <property type="entry name" value="F-box-like_dom_sf"/>
</dbReference>
<dbReference type="Proteomes" id="UP000639772">
    <property type="component" value="Chromosome 3"/>
</dbReference>
<dbReference type="PANTHER" id="PTHR47602:SF2">
    <property type="entry name" value="F-BOX PROTEIN SKIP22"/>
    <property type="match status" value="1"/>
</dbReference>
<dbReference type="OrthoDB" id="101791at2759"/>
<gene>
    <name evidence="2" type="ORF">HPP92_007622</name>
</gene>